<dbReference type="PANTHER" id="PTHR30592">
    <property type="entry name" value="FORMATE DEHYDROGENASE"/>
    <property type="match status" value="1"/>
</dbReference>
<evidence type="ECO:0000313" key="4">
    <source>
        <dbReference type="EMBL" id="QSX07765.1"/>
    </source>
</evidence>
<feature type="active site" description="Cysteine persulfide intermediate" evidence="3">
    <location>
        <position position="107"/>
    </location>
</feature>
<name>A0A975AHR5_9FIRM</name>
<dbReference type="Gene3D" id="3.10.20.10">
    <property type="match status" value="1"/>
</dbReference>
<dbReference type="Gene3D" id="3.40.140.10">
    <property type="entry name" value="Cytidine Deaminase, domain 2"/>
    <property type="match status" value="1"/>
</dbReference>
<evidence type="ECO:0000256" key="3">
    <source>
        <dbReference type="HAMAP-Rule" id="MF_00187"/>
    </source>
</evidence>
<comment type="function">
    <text evidence="3">Required for formate dehydrogenase (FDH) activity. Acts as a sulfur carrier protein that transfers sulfur from IscS to the molybdenum cofactor prior to its insertion into FDH.</text>
</comment>
<dbReference type="KEGG" id="alka:J0B03_08030"/>
<evidence type="ECO:0000256" key="2">
    <source>
        <dbReference type="ARBA" id="ARBA00023150"/>
    </source>
</evidence>
<dbReference type="GO" id="GO:0006777">
    <property type="term" value="P:Mo-molybdopterin cofactor biosynthetic process"/>
    <property type="evidence" value="ECO:0007669"/>
    <property type="project" value="UniProtKB-UniRule"/>
</dbReference>
<sequence length="256" mass="28788">MATTKTYTIQKYKEGFRQVEDEVVVEYTLAIYLNDRYFITLLCTPEHLEELVYGYLFSEGVICDKEEILELELDEEKGKAMVTIDREDLFTYAGDQLVGEVTVTTACGKGRKVTFPVVREGADEKIQPMEVEPEDVFRLIRQFNKSSDLFLRTGGVHSCALCSGKEVLYARDDIGRHNALEKILGKALLDGIDLKDKMVLTTGRMSSEIVDKVILRGIPVLISRSAPTDRAIDHAEKAGCKLIGFVRGDKMNVYTT</sequence>
<evidence type="ECO:0000313" key="5">
    <source>
        <dbReference type="Proteomes" id="UP000663499"/>
    </source>
</evidence>
<dbReference type="PANTHER" id="PTHR30592:SF1">
    <property type="entry name" value="SULFUR CARRIER PROTEIN FDHD"/>
    <property type="match status" value="1"/>
</dbReference>
<comment type="similarity">
    <text evidence="3">Belongs to the FdhD family.</text>
</comment>
<feature type="binding site" evidence="3">
    <location>
        <begin position="245"/>
        <end position="250"/>
    </location>
    <ligand>
        <name>Mo-bis(molybdopterin guanine dinucleotide)</name>
        <dbReference type="ChEBI" id="CHEBI:60539"/>
    </ligand>
</feature>
<protein>
    <recommendedName>
        <fullName evidence="3">Sulfur carrier protein FdhD</fullName>
    </recommendedName>
</protein>
<keyword evidence="1 3" id="KW-0963">Cytoplasm</keyword>
<dbReference type="HAMAP" id="MF_00187">
    <property type="entry name" value="FdhD"/>
    <property type="match status" value="1"/>
</dbReference>
<dbReference type="InterPro" id="IPR003786">
    <property type="entry name" value="FdhD"/>
</dbReference>
<keyword evidence="2 3" id="KW-0501">Molybdenum cofactor biosynthesis</keyword>
<dbReference type="GO" id="GO:0005737">
    <property type="term" value="C:cytoplasm"/>
    <property type="evidence" value="ECO:0007669"/>
    <property type="project" value="UniProtKB-SubCell"/>
</dbReference>
<proteinExistence type="inferred from homology"/>
<dbReference type="SUPFAM" id="SSF53927">
    <property type="entry name" value="Cytidine deaminase-like"/>
    <property type="match status" value="1"/>
</dbReference>
<dbReference type="Proteomes" id="UP000663499">
    <property type="component" value="Chromosome"/>
</dbReference>
<evidence type="ECO:0000256" key="1">
    <source>
        <dbReference type="ARBA" id="ARBA00022490"/>
    </source>
</evidence>
<dbReference type="InterPro" id="IPR016193">
    <property type="entry name" value="Cytidine_deaminase-like"/>
</dbReference>
<dbReference type="Pfam" id="PF02634">
    <property type="entry name" value="FdhD-NarQ"/>
    <property type="match status" value="1"/>
</dbReference>
<organism evidence="4 5">
    <name type="scientific">Alkalibacter rhizosphaerae</name>
    <dbReference type="NCBI Taxonomy" id="2815577"/>
    <lineage>
        <taxon>Bacteria</taxon>
        <taxon>Bacillati</taxon>
        <taxon>Bacillota</taxon>
        <taxon>Clostridia</taxon>
        <taxon>Eubacteriales</taxon>
        <taxon>Eubacteriaceae</taxon>
        <taxon>Alkalibacter</taxon>
    </lineage>
</organism>
<dbReference type="GO" id="GO:0097163">
    <property type="term" value="F:sulfur carrier activity"/>
    <property type="evidence" value="ECO:0007669"/>
    <property type="project" value="UniProtKB-UniRule"/>
</dbReference>
<gene>
    <name evidence="3 4" type="primary">fdhD</name>
    <name evidence="4" type="ORF">J0B03_08030</name>
</gene>
<dbReference type="AlphaFoldDB" id="A0A975AHR5"/>
<dbReference type="PIRSF" id="PIRSF015626">
    <property type="entry name" value="FdhD"/>
    <property type="match status" value="1"/>
</dbReference>
<dbReference type="EMBL" id="CP071444">
    <property type="protein sequence ID" value="QSX07765.1"/>
    <property type="molecule type" value="Genomic_DNA"/>
</dbReference>
<comment type="subcellular location">
    <subcellularLocation>
        <location evidence="3">Cytoplasm</location>
    </subcellularLocation>
</comment>
<keyword evidence="5" id="KW-1185">Reference proteome</keyword>
<accession>A0A975AHR5</accession>
<dbReference type="RefSeq" id="WP_207299107.1">
    <property type="nucleotide sequence ID" value="NZ_CP071444.1"/>
</dbReference>
<dbReference type="NCBIfam" id="TIGR00129">
    <property type="entry name" value="fdhD_narQ"/>
    <property type="match status" value="1"/>
</dbReference>
<dbReference type="GO" id="GO:0016783">
    <property type="term" value="F:sulfurtransferase activity"/>
    <property type="evidence" value="ECO:0007669"/>
    <property type="project" value="InterPro"/>
</dbReference>
<reference evidence="4" key="1">
    <citation type="submission" date="2021-03" db="EMBL/GenBank/DDBJ databases">
        <title>Alkalibacter marinus sp. nov., isolated from tidal flat sediment.</title>
        <authorList>
            <person name="Namirimu T."/>
            <person name="Yang J.-A."/>
            <person name="Yang S.-H."/>
            <person name="Kim Y.-J."/>
            <person name="Kwon K.K."/>
        </authorList>
    </citation>
    <scope>NUCLEOTIDE SEQUENCE</scope>
    <source>
        <strain evidence="4">ES005</strain>
    </source>
</reference>